<dbReference type="EMBL" id="QKUF01000001">
    <property type="protein sequence ID" value="PZW36272.1"/>
    <property type="molecule type" value="Genomic_DNA"/>
</dbReference>
<dbReference type="Gene3D" id="3.40.50.720">
    <property type="entry name" value="NAD(P)-binding Rossmann-like Domain"/>
    <property type="match status" value="1"/>
</dbReference>
<dbReference type="GO" id="GO:0004029">
    <property type="term" value="F:aldehyde dehydrogenase (NAD+) activity"/>
    <property type="evidence" value="ECO:0007669"/>
    <property type="project" value="TreeGrafter"/>
</dbReference>
<dbReference type="SUPFAM" id="SSF51735">
    <property type="entry name" value="NAD(P)-binding Rossmann-fold domains"/>
    <property type="match status" value="1"/>
</dbReference>
<proteinExistence type="predicted"/>
<dbReference type="AlphaFoldDB" id="A0A326UCC0"/>
<gene>
    <name evidence="2" type="ORF">EI42_00445</name>
</gene>
<dbReference type="InterPro" id="IPR036291">
    <property type="entry name" value="NAD(P)-bd_dom_sf"/>
</dbReference>
<organism evidence="2 3">
    <name type="scientific">Thermosporothrix hazakensis</name>
    <dbReference type="NCBI Taxonomy" id="644383"/>
    <lineage>
        <taxon>Bacteria</taxon>
        <taxon>Bacillati</taxon>
        <taxon>Chloroflexota</taxon>
        <taxon>Ktedonobacteria</taxon>
        <taxon>Ktedonobacterales</taxon>
        <taxon>Thermosporotrichaceae</taxon>
        <taxon>Thermosporothrix</taxon>
    </lineage>
</organism>
<name>A0A326UCC0_THEHA</name>
<evidence type="ECO:0000313" key="2">
    <source>
        <dbReference type="EMBL" id="PZW36272.1"/>
    </source>
</evidence>
<dbReference type="RefSeq" id="WP_111318379.1">
    <property type="nucleotide sequence ID" value="NZ_BIFX01000001.1"/>
</dbReference>
<dbReference type="Pfam" id="PF01370">
    <property type="entry name" value="Epimerase"/>
    <property type="match status" value="1"/>
</dbReference>
<dbReference type="OrthoDB" id="9809586at2"/>
<dbReference type="GO" id="GO:0005737">
    <property type="term" value="C:cytoplasm"/>
    <property type="evidence" value="ECO:0007669"/>
    <property type="project" value="TreeGrafter"/>
</dbReference>
<dbReference type="InterPro" id="IPR001509">
    <property type="entry name" value="Epimerase_deHydtase"/>
</dbReference>
<reference evidence="2 3" key="1">
    <citation type="submission" date="2018-06" db="EMBL/GenBank/DDBJ databases">
        <title>Genomic Encyclopedia of Archaeal and Bacterial Type Strains, Phase II (KMG-II): from individual species to whole genera.</title>
        <authorList>
            <person name="Goeker M."/>
        </authorList>
    </citation>
    <scope>NUCLEOTIDE SEQUENCE [LARGE SCALE GENOMIC DNA]</scope>
    <source>
        <strain evidence="2 3">ATCC BAA-1881</strain>
    </source>
</reference>
<feature type="domain" description="NAD-dependent epimerase/dehydratase" evidence="1">
    <location>
        <begin position="4"/>
        <end position="213"/>
    </location>
</feature>
<protein>
    <submittedName>
        <fullName evidence="2">2'-hydroxyisoflavone reductase</fullName>
    </submittedName>
</protein>
<dbReference type="Proteomes" id="UP000248806">
    <property type="component" value="Unassembled WGS sequence"/>
</dbReference>
<sequence>MRLLILGGTKFLGRHVVDIALRRGHEVTLFNRGKTNPELFSQVEQIHGDRATDLHLLEGRAWDAVIDPSGYVPGVVRKTVEALASSVKHYAFISSISVYEEFVGPNADETYPVAQLKDKDTTEITEETYGPLKALCEQVVEEAFPGRAAIIRPGLIVGPWDPSNRFTYWPVRIAQGGEVLVPAKQQAVQIIDVRDLAAWTLDLVEQGKAGTYNATGPDYALTLQTVVETCKAVTGSDARFTPVSEEFLEQHEVLPWVGLPLWIPGDAGNWFQQVNIQRALDAGLRFRPLEETVRDTLAWAKEYPADPEKVRSLKPEQEQAVLQAWHTANA</sequence>
<keyword evidence="3" id="KW-1185">Reference proteome</keyword>
<dbReference type="PANTHER" id="PTHR48079">
    <property type="entry name" value="PROTEIN YEEZ"/>
    <property type="match status" value="1"/>
</dbReference>
<comment type="caution">
    <text evidence="2">The sequence shown here is derived from an EMBL/GenBank/DDBJ whole genome shotgun (WGS) entry which is preliminary data.</text>
</comment>
<dbReference type="PANTHER" id="PTHR48079:SF6">
    <property type="entry name" value="NAD(P)-BINDING DOMAIN-CONTAINING PROTEIN-RELATED"/>
    <property type="match status" value="1"/>
</dbReference>
<evidence type="ECO:0000313" key="3">
    <source>
        <dbReference type="Proteomes" id="UP000248806"/>
    </source>
</evidence>
<evidence type="ECO:0000259" key="1">
    <source>
        <dbReference type="Pfam" id="PF01370"/>
    </source>
</evidence>
<accession>A0A326UCC0</accession>
<dbReference type="InterPro" id="IPR051783">
    <property type="entry name" value="NAD(P)-dependent_oxidoreduct"/>
</dbReference>